<dbReference type="CDD" id="cd08060">
    <property type="entry name" value="MPN_UPF0172"/>
    <property type="match status" value="1"/>
</dbReference>
<reference evidence="3" key="1">
    <citation type="submission" date="2020-03" db="EMBL/GenBank/DDBJ databases">
        <title>Transcriptomic Profiling of the Digestive Tract of the Rat Flea, Xenopsylla cheopis, Following Blood Feeding and Infection with Yersinia pestis.</title>
        <authorList>
            <person name="Bland D.M."/>
            <person name="Martens C.A."/>
            <person name="Virtaneva K."/>
            <person name="Kanakabandi K."/>
            <person name="Long D."/>
            <person name="Rosenke R."/>
            <person name="Saturday G.A."/>
            <person name="Hoyt F.H."/>
            <person name="Bruno D.P."/>
            <person name="Ribeiro J.M.C."/>
            <person name="Hinnebusch J."/>
        </authorList>
    </citation>
    <scope>NUCLEOTIDE SEQUENCE</scope>
</reference>
<evidence type="ECO:0000259" key="2">
    <source>
        <dbReference type="PROSITE" id="PS50249"/>
    </source>
</evidence>
<dbReference type="Pfam" id="PF03665">
    <property type="entry name" value="UPF0172"/>
    <property type="match status" value="1"/>
</dbReference>
<dbReference type="GO" id="GO:0072546">
    <property type="term" value="C:EMC complex"/>
    <property type="evidence" value="ECO:0007669"/>
    <property type="project" value="InterPro"/>
</dbReference>
<organism evidence="3">
    <name type="scientific">Xenopsylla cheopis</name>
    <name type="common">Oriental rat flea</name>
    <name type="synonym">Pulex cheopis</name>
    <dbReference type="NCBI Taxonomy" id="163159"/>
    <lineage>
        <taxon>Eukaryota</taxon>
        <taxon>Metazoa</taxon>
        <taxon>Ecdysozoa</taxon>
        <taxon>Arthropoda</taxon>
        <taxon>Hexapoda</taxon>
        <taxon>Insecta</taxon>
        <taxon>Pterygota</taxon>
        <taxon>Neoptera</taxon>
        <taxon>Endopterygota</taxon>
        <taxon>Siphonaptera</taxon>
        <taxon>Pulicidae</taxon>
        <taxon>Xenopsyllinae</taxon>
        <taxon>Xenopsylla</taxon>
    </lineage>
</organism>
<evidence type="ECO:0000313" key="3">
    <source>
        <dbReference type="EMBL" id="NOV44277.1"/>
    </source>
</evidence>
<dbReference type="PANTHER" id="PTHR12941:SF10">
    <property type="entry name" value="ER MEMBRANE PROTEIN COMPLEX SUBUNIT 8_9 HOMOLOG"/>
    <property type="match status" value="1"/>
</dbReference>
<accession>A0A6M2DHE3</accession>
<dbReference type="PROSITE" id="PS50249">
    <property type="entry name" value="MPN"/>
    <property type="match status" value="1"/>
</dbReference>
<proteinExistence type="inferred from homology"/>
<feature type="domain" description="MPN" evidence="2">
    <location>
        <begin position="4"/>
        <end position="144"/>
    </location>
</feature>
<dbReference type="InterPro" id="IPR005366">
    <property type="entry name" value="EMC8/9"/>
</dbReference>
<comment type="similarity">
    <text evidence="1">Belongs to the EMC8/EMC9 family.</text>
</comment>
<evidence type="ECO:0000256" key="1">
    <source>
        <dbReference type="ARBA" id="ARBA00007461"/>
    </source>
</evidence>
<name>A0A6M2DHE3_XENCH</name>
<dbReference type="PANTHER" id="PTHR12941">
    <property type="entry name" value="ER MEMBRANE PROTEIN COMPLEX"/>
    <property type="match status" value="1"/>
</dbReference>
<dbReference type="EMBL" id="GIIL01000551">
    <property type="protein sequence ID" value="NOV44277.1"/>
    <property type="molecule type" value="Transcribed_RNA"/>
</dbReference>
<sequence>MGEITFEAVAYSKIIFHAAKYPHCSVNGVLLADATKCKESNKLKELVVIDAIPLFHLCLHVSPMVEIALSQIDSWASENGLIIVGYYVANENINDNTIDKCSTSSLRIAEKITEQFNAALFTVVDNTKMAHSSEEVALNVWQYNDGKWKHKVGEPQLTPVETIDAVSSLLRQGIKDVVVDFDNHLDDVTLDWTNKALEKNVKEVLNLCV</sequence>
<dbReference type="AlphaFoldDB" id="A0A6M2DHE3"/>
<protein>
    <recommendedName>
        <fullName evidence="2">MPN domain-containing protein</fullName>
    </recommendedName>
</protein>
<dbReference type="InterPro" id="IPR037518">
    <property type="entry name" value="MPN"/>
</dbReference>